<dbReference type="CDD" id="cd08387">
    <property type="entry name" value="C2A_Synaptotagmin-8"/>
    <property type="match status" value="1"/>
</dbReference>
<evidence type="ECO:0000259" key="3">
    <source>
        <dbReference type="PROSITE" id="PS50004"/>
    </source>
</evidence>
<dbReference type="SMART" id="SM00239">
    <property type="entry name" value="C2"/>
    <property type="match status" value="2"/>
</dbReference>
<dbReference type="InterPro" id="IPR000008">
    <property type="entry name" value="C2_dom"/>
</dbReference>
<dbReference type="Gene3D" id="2.60.40.150">
    <property type="entry name" value="C2 domain"/>
    <property type="match status" value="2"/>
</dbReference>
<name>A0A0L0BNB5_LUCCU</name>
<dbReference type="PANTHER" id="PTHR10024:SF373">
    <property type="entry name" value="MIP05618P"/>
    <property type="match status" value="1"/>
</dbReference>
<evidence type="ECO:0000313" key="4">
    <source>
        <dbReference type="EMBL" id="KNC21517.1"/>
    </source>
</evidence>
<accession>A0A0L0BNB5</accession>
<reference evidence="4 5" key="1">
    <citation type="journal article" date="2015" name="Nat. Commun.">
        <title>Lucilia cuprina genome unlocks parasitic fly biology to underpin future interventions.</title>
        <authorList>
            <person name="Anstead C.A."/>
            <person name="Korhonen P.K."/>
            <person name="Young N.D."/>
            <person name="Hall R.S."/>
            <person name="Jex A.R."/>
            <person name="Murali S.C."/>
            <person name="Hughes D.S."/>
            <person name="Lee S.F."/>
            <person name="Perry T."/>
            <person name="Stroehlein A.J."/>
            <person name="Ansell B.R."/>
            <person name="Breugelmans B."/>
            <person name="Hofmann A."/>
            <person name="Qu J."/>
            <person name="Dugan S."/>
            <person name="Lee S.L."/>
            <person name="Chao H."/>
            <person name="Dinh H."/>
            <person name="Han Y."/>
            <person name="Doddapaneni H.V."/>
            <person name="Worley K.C."/>
            <person name="Muzny D.M."/>
            <person name="Ioannidis P."/>
            <person name="Waterhouse R.M."/>
            <person name="Zdobnov E.M."/>
            <person name="James P.J."/>
            <person name="Bagnall N.H."/>
            <person name="Kotze A.C."/>
            <person name="Gibbs R.A."/>
            <person name="Richards S."/>
            <person name="Batterham P."/>
            <person name="Gasser R.B."/>
        </authorList>
    </citation>
    <scope>NUCLEOTIDE SEQUENCE [LARGE SCALE GENOMIC DNA]</scope>
    <source>
        <strain evidence="4 5">LS</strain>
        <tissue evidence="4">Full body</tissue>
    </source>
</reference>
<dbReference type="Pfam" id="PF00168">
    <property type="entry name" value="C2"/>
    <property type="match status" value="2"/>
</dbReference>
<feature type="domain" description="C2" evidence="3">
    <location>
        <begin position="332"/>
        <end position="467"/>
    </location>
</feature>
<keyword evidence="5" id="KW-1185">Reference proteome</keyword>
<dbReference type="PANTHER" id="PTHR10024">
    <property type="entry name" value="SYNAPTOTAGMIN"/>
    <property type="match status" value="1"/>
</dbReference>
<dbReference type="GO" id="GO:0030276">
    <property type="term" value="F:clathrin binding"/>
    <property type="evidence" value="ECO:0007669"/>
    <property type="project" value="TreeGrafter"/>
</dbReference>
<gene>
    <name evidence="4" type="ORF">FF38_09043</name>
</gene>
<dbReference type="PROSITE" id="PS50004">
    <property type="entry name" value="C2"/>
    <property type="match status" value="2"/>
</dbReference>
<comment type="caution">
    <text evidence="4">The sequence shown here is derived from an EMBL/GenBank/DDBJ whole genome shotgun (WGS) entry which is preliminary data.</text>
</comment>
<dbReference type="CDD" id="cd00276">
    <property type="entry name" value="C2B_Synaptotagmin"/>
    <property type="match status" value="1"/>
</dbReference>
<dbReference type="GO" id="GO:0005544">
    <property type="term" value="F:calcium-dependent phospholipid binding"/>
    <property type="evidence" value="ECO:0007669"/>
    <property type="project" value="TreeGrafter"/>
</dbReference>
<dbReference type="GO" id="GO:0030424">
    <property type="term" value="C:axon"/>
    <property type="evidence" value="ECO:0007669"/>
    <property type="project" value="TreeGrafter"/>
</dbReference>
<proteinExistence type="predicted"/>
<feature type="region of interest" description="Disordered" evidence="1">
    <location>
        <begin position="90"/>
        <end position="143"/>
    </location>
</feature>
<dbReference type="PRINTS" id="PR00360">
    <property type="entry name" value="C2DOMAIN"/>
</dbReference>
<dbReference type="AlphaFoldDB" id="A0A0L0BNB5"/>
<dbReference type="GO" id="GO:0005509">
    <property type="term" value="F:calcium ion binding"/>
    <property type="evidence" value="ECO:0007669"/>
    <property type="project" value="TreeGrafter"/>
</dbReference>
<feature type="compositionally biased region" description="Polar residues" evidence="1">
    <location>
        <begin position="91"/>
        <end position="100"/>
    </location>
</feature>
<evidence type="ECO:0000313" key="5">
    <source>
        <dbReference type="Proteomes" id="UP000037069"/>
    </source>
</evidence>
<keyword evidence="2" id="KW-0472">Membrane</keyword>
<dbReference type="STRING" id="7375.A0A0L0BNB5"/>
<protein>
    <recommendedName>
        <fullName evidence="3">C2 domain-containing protein</fullName>
    </recommendedName>
</protein>
<feature type="domain" description="C2" evidence="3">
    <location>
        <begin position="200"/>
        <end position="319"/>
    </location>
</feature>
<evidence type="ECO:0000256" key="2">
    <source>
        <dbReference type="SAM" id="Phobius"/>
    </source>
</evidence>
<feature type="compositionally biased region" description="Low complexity" evidence="1">
    <location>
        <begin position="117"/>
        <end position="137"/>
    </location>
</feature>
<dbReference type="GO" id="GO:0048791">
    <property type="term" value="P:calcium ion-regulated exocytosis of neurotransmitter"/>
    <property type="evidence" value="ECO:0007669"/>
    <property type="project" value="TreeGrafter"/>
</dbReference>
<sequence>MDIVIREEDISLGQVGIYASLSFLVVSVLGLGFYATCSRKYRLNWFEKNLLESASNKDEEADCRDALVATASGYNVDNISECSRSIAKGNVTPTSINTEDPTFWVPPPSKTIQQQVSTSADESPPSTPTSPTGSLKSNTLSMSSCNSVPIARSDKHVVLAMNPTRPKVSSMNAKLDHTKIDMALYRTNSLQKGANPTEDPKGSIHVSIVYDPHAGILSVRLIEAQNLQPRDFSGTADPYAKIRLLPEKKNFWQTRIHKKTLNPVFDEDFVFEENPNAIDKRTIEILLYDFDAYSRHVCIGGAQIPLANLDLTKKEKFWTPLGTCAEQDMKVDLGDVMITLAYLPSAERLTVVVIKARNLRIVDDSRNSSDPYIKVTLMVPGKKNKKRKTAVIRNNINPVYNEALTFDVHKEALKNATIELQVVHDGLLGSNEILGRALIGAGPDVRPDEKIFFEEMFRSKTATAQWVPLQDVNTGRTNSGN</sequence>
<dbReference type="GO" id="GO:0000149">
    <property type="term" value="F:SNARE binding"/>
    <property type="evidence" value="ECO:0007669"/>
    <property type="project" value="TreeGrafter"/>
</dbReference>
<organism evidence="4 5">
    <name type="scientific">Lucilia cuprina</name>
    <name type="common">Green bottle fly</name>
    <name type="synonym">Australian sheep blowfly</name>
    <dbReference type="NCBI Taxonomy" id="7375"/>
    <lineage>
        <taxon>Eukaryota</taxon>
        <taxon>Metazoa</taxon>
        <taxon>Ecdysozoa</taxon>
        <taxon>Arthropoda</taxon>
        <taxon>Hexapoda</taxon>
        <taxon>Insecta</taxon>
        <taxon>Pterygota</taxon>
        <taxon>Neoptera</taxon>
        <taxon>Endopterygota</taxon>
        <taxon>Diptera</taxon>
        <taxon>Brachycera</taxon>
        <taxon>Muscomorpha</taxon>
        <taxon>Oestroidea</taxon>
        <taxon>Calliphoridae</taxon>
        <taxon>Luciliinae</taxon>
        <taxon>Lucilia</taxon>
    </lineage>
</organism>
<dbReference type="GO" id="GO:0031045">
    <property type="term" value="C:dense core granule"/>
    <property type="evidence" value="ECO:0007669"/>
    <property type="project" value="TreeGrafter"/>
</dbReference>
<dbReference type="Proteomes" id="UP000037069">
    <property type="component" value="Unassembled WGS sequence"/>
</dbReference>
<feature type="transmembrane region" description="Helical" evidence="2">
    <location>
        <begin position="15"/>
        <end position="35"/>
    </location>
</feature>
<dbReference type="GO" id="GO:0001786">
    <property type="term" value="F:phosphatidylserine binding"/>
    <property type="evidence" value="ECO:0007669"/>
    <property type="project" value="TreeGrafter"/>
</dbReference>
<dbReference type="OMA" id="YNADGRR"/>
<dbReference type="GO" id="GO:0030672">
    <property type="term" value="C:synaptic vesicle membrane"/>
    <property type="evidence" value="ECO:0007669"/>
    <property type="project" value="TreeGrafter"/>
</dbReference>
<dbReference type="OrthoDB" id="67700at2759"/>
<dbReference type="FunFam" id="2.60.40.150:FF:000223">
    <property type="entry name" value="Synaptotagmin alpha, isoform A"/>
    <property type="match status" value="1"/>
</dbReference>
<dbReference type="InterPro" id="IPR035892">
    <property type="entry name" value="C2_domain_sf"/>
</dbReference>
<keyword evidence="2" id="KW-0812">Transmembrane</keyword>
<dbReference type="EMBL" id="JRES01001610">
    <property type="protein sequence ID" value="KNC21517.1"/>
    <property type="molecule type" value="Genomic_DNA"/>
</dbReference>
<keyword evidence="2" id="KW-1133">Transmembrane helix</keyword>
<dbReference type="SUPFAM" id="SSF49562">
    <property type="entry name" value="C2 domain (Calcium/lipid-binding domain, CaLB)"/>
    <property type="match status" value="2"/>
</dbReference>
<evidence type="ECO:0000256" key="1">
    <source>
        <dbReference type="SAM" id="MobiDB-lite"/>
    </source>
</evidence>
<dbReference type="FunFam" id="2.60.40.150:FF:000211">
    <property type="entry name" value="synaptotagmin-5 isoform X1"/>
    <property type="match status" value="1"/>
</dbReference>
<dbReference type="GO" id="GO:0048488">
    <property type="term" value="P:synaptic vesicle endocytosis"/>
    <property type="evidence" value="ECO:0007669"/>
    <property type="project" value="TreeGrafter"/>
</dbReference>
<dbReference type="GO" id="GO:0005886">
    <property type="term" value="C:plasma membrane"/>
    <property type="evidence" value="ECO:0007669"/>
    <property type="project" value="TreeGrafter"/>
</dbReference>